<comment type="similarity">
    <text evidence="1">Belongs to the N-acetylmuramoyl-L-alanine amidase 2 family.</text>
</comment>
<dbReference type="RefSeq" id="WP_060775044.1">
    <property type="nucleotide sequence ID" value="NZ_CP082331.1"/>
</dbReference>
<dbReference type="AlphaFoldDB" id="A0AAP3EUD5"/>
<feature type="region of interest" description="Disordered" evidence="2">
    <location>
        <begin position="32"/>
        <end position="53"/>
    </location>
</feature>
<dbReference type="GO" id="GO:0009253">
    <property type="term" value="P:peptidoglycan catabolic process"/>
    <property type="evidence" value="ECO:0007669"/>
    <property type="project" value="InterPro"/>
</dbReference>
<name>A0AAP3EUD5_MICLU</name>
<sequence>MPDVTPPPPSRSWTRRSVLGGTGLAIAAGVAGCGRDEQAEQSSEGDEQATRLPAPDIITTAQWGAMQPNYYLQTLNERPSYLVIHHTTTPNVTDGSREAAESIAQVVQNAHMSPANDWGDTGQHFTVSRGGFAMEGRHGSRHALEGGQTFMLGVHALGFNAYALGIECEGLYMLNPPPQSLYAGLVPLVAYICQQYELPPSRIIGHRDVTATSCCGDAFYAKLPILREDVRLSLASGEYHVSEDFGADNLFDDAHVTPEYLEEERG</sequence>
<evidence type="ECO:0000259" key="3">
    <source>
        <dbReference type="SMART" id="SM00644"/>
    </source>
</evidence>
<dbReference type="InterPro" id="IPR015510">
    <property type="entry name" value="PGRP"/>
</dbReference>
<evidence type="ECO:0000256" key="1">
    <source>
        <dbReference type="ARBA" id="ARBA00007553"/>
    </source>
</evidence>
<evidence type="ECO:0000256" key="2">
    <source>
        <dbReference type="SAM" id="MobiDB-lite"/>
    </source>
</evidence>
<dbReference type="EMBL" id="JALXKZ020000011">
    <property type="protein sequence ID" value="MCV7628975.1"/>
    <property type="molecule type" value="Genomic_DNA"/>
</dbReference>
<accession>A0AAP3EUD5</accession>
<dbReference type="Proteomes" id="UP001205867">
    <property type="component" value="Unassembled WGS sequence"/>
</dbReference>
<gene>
    <name evidence="5" type="ORF">M3A82_006425</name>
</gene>
<dbReference type="InterPro" id="IPR006619">
    <property type="entry name" value="PGRP_domain_met/bac"/>
</dbReference>
<feature type="domain" description="N-acetylmuramoyl-L-alanine amidase" evidence="3">
    <location>
        <begin position="67"/>
        <end position="216"/>
    </location>
</feature>
<dbReference type="SMART" id="SM00644">
    <property type="entry name" value="Ami_2"/>
    <property type="match status" value="1"/>
</dbReference>
<dbReference type="Pfam" id="PF01510">
    <property type="entry name" value="Amidase_2"/>
    <property type="match status" value="1"/>
</dbReference>
<feature type="domain" description="Peptidoglycan recognition protein family" evidence="4">
    <location>
        <begin position="55"/>
        <end position="210"/>
    </location>
</feature>
<organism evidence="5 6">
    <name type="scientific">Micrococcus luteus</name>
    <name type="common">Micrococcus lysodeikticus</name>
    <dbReference type="NCBI Taxonomy" id="1270"/>
    <lineage>
        <taxon>Bacteria</taxon>
        <taxon>Bacillati</taxon>
        <taxon>Actinomycetota</taxon>
        <taxon>Actinomycetes</taxon>
        <taxon>Micrococcales</taxon>
        <taxon>Micrococcaceae</taxon>
        <taxon>Micrococcus</taxon>
    </lineage>
</organism>
<evidence type="ECO:0000313" key="6">
    <source>
        <dbReference type="Proteomes" id="UP001205867"/>
    </source>
</evidence>
<dbReference type="PANTHER" id="PTHR11022:SF41">
    <property type="entry name" value="PEPTIDOGLYCAN-RECOGNITION PROTEIN LC-RELATED"/>
    <property type="match status" value="1"/>
</dbReference>
<dbReference type="CDD" id="cd06583">
    <property type="entry name" value="PGRP"/>
    <property type="match status" value="1"/>
</dbReference>
<comment type="caution">
    <text evidence="5">The sequence shown here is derived from an EMBL/GenBank/DDBJ whole genome shotgun (WGS) entry which is preliminary data.</text>
</comment>
<dbReference type="InterPro" id="IPR006311">
    <property type="entry name" value="TAT_signal"/>
</dbReference>
<dbReference type="GO" id="GO:0008745">
    <property type="term" value="F:N-acetylmuramoyl-L-alanine amidase activity"/>
    <property type="evidence" value="ECO:0007669"/>
    <property type="project" value="InterPro"/>
</dbReference>
<protein>
    <submittedName>
        <fullName evidence="5">Peptidoglycan recognition protein family protein</fullName>
    </submittedName>
</protein>
<reference evidence="5" key="1">
    <citation type="submission" date="2023-06" db="EMBL/GenBank/DDBJ databases">
        <title>lsaBGC provides a comprehensive framework for evolutionary analysis of biosynthetic gene clusters within focal taxa.</title>
        <authorList>
            <person name="Salamzade R."/>
            <person name="Sandstrom S."/>
            <person name="Kalan L.R."/>
        </authorList>
    </citation>
    <scope>NUCLEOTIDE SEQUENCE</scope>
    <source>
        <strain evidence="5">P3-SID899</strain>
    </source>
</reference>
<dbReference type="PANTHER" id="PTHR11022">
    <property type="entry name" value="PEPTIDOGLYCAN RECOGNITION PROTEIN"/>
    <property type="match status" value="1"/>
</dbReference>
<dbReference type="PROSITE" id="PS51318">
    <property type="entry name" value="TAT"/>
    <property type="match status" value="1"/>
</dbReference>
<dbReference type="InterPro" id="IPR002502">
    <property type="entry name" value="Amidase_domain"/>
</dbReference>
<evidence type="ECO:0000313" key="5">
    <source>
        <dbReference type="EMBL" id="MCV7628975.1"/>
    </source>
</evidence>
<dbReference type="GO" id="GO:0008270">
    <property type="term" value="F:zinc ion binding"/>
    <property type="evidence" value="ECO:0007669"/>
    <property type="project" value="InterPro"/>
</dbReference>
<dbReference type="SUPFAM" id="SSF55846">
    <property type="entry name" value="N-acetylmuramoyl-L-alanine amidase-like"/>
    <property type="match status" value="1"/>
</dbReference>
<evidence type="ECO:0000259" key="4">
    <source>
        <dbReference type="SMART" id="SM00701"/>
    </source>
</evidence>
<dbReference type="SMART" id="SM00701">
    <property type="entry name" value="PGRP"/>
    <property type="match status" value="1"/>
</dbReference>
<dbReference type="InterPro" id="IPR036505">
    <property type="entry name" value="Amidase/PGRP_sf"/>
</dbReference>
<dbReference type="Gene3D" id="3.40.80.10">
    <property type="entry name" value="Peptidoglycan recognition protein-like"/>
    <property type="match status" value="1"/>
</dbReference>
<proteinExistence type="inferred from homology"/>